<dbReference type="Gene3D" id="2.30.110.10">
    <property type="entry name" value="Electron Transport, Fmn-binding Protein, Chain A"/>
    <property type="match status" value="1"/>
</dbReference>
<organism evidence="3 4">
    <name type="scientific">Acidimicrobium ferrooxidans (strain DSM 10331 / JCM 15462 / NBRC 103882 / ICP)</name>
    <dbReference type="NCBI Taxonomy" id="525909"/>
    <lineage>
        <taxon>Bacteria</taxon>
        <taxon>Bacillati</taxon>
        <taxon>Actinomycetota</taxon>
        <taxon>Acidimicrobiia</taxon>
        <taxon>Acidimicrobiales</taxon>
        <taxon>Acidimicrobiaceae</taxon>
        <taxon>Acidimicrobium</taxon>
    </lineage>
</organism>
<dbReference type="RefSeq" id="WP_015798134.1">
    <property type="nucleotide sequence ID" value="NC_013124.1"/>
</dbReference>
<evidence type="ECO:0000259" key="2">
    <source>
        <dbReference type="Pfam" id="PF01243"/>
    </source>
</evidence>
<gene>
    <name evidence="3" type="ordered locus">Afer_0695</name>
</gene>
<evidence type="ECO:0000313" key="4">
    <source>
        <dbReference type="Proteomes" id="UP000000771"/>
    </source>
</evidence>
<dbReference type="NCBIfam" id="TIGR03618">
    <property type="entry name" value="Rv1155_F420"/>
    <property type="match status" value="1"/>
</dbReference>
<dbReference type="InterPro" id="IPR011576">
    <property type="entry name" value="Pyridox_Oxase_N"/>
</dbReference>
<reference evidence="3 4" key="1">
    <citation type="journal article" date="2009" name="Stand. Genomic Sci.">
        <title>Complete genome sequence of Acidimicrobium ferrooxidans type strain (ICP).</title>
        <authorList>
            <person name="Clum A."/>
            <person name="Nolan M."/>
            <person name="Lang E."/>
            <person name="Glavina Del Rio T."/>
            <person name="Tice H."/>
            <person name="Copeland A."/>
            <person name="Cheng J.F."/>
            <person name="Lucas S."/>
            <person name="Chen F."/>
            <person name="Bruce D."/>
            <person name="Goodwin L."/>
            <person name="Pitluck S."/>
            <person name="Ivanova N."/>
            <person name="Mavrommatis K."/>
            <person name="Mikhailova N."/>
            <person name="Pati A."/>
            <person name="Chen A."/>
            <person name="Palaniappan K."/>
            <person name="Goker M."/>
            <person name="Spring S."/>
            <person name="Land M."/>
            <person name="Hauser L."/>
            <person name="Chang Y.J."/>
            <person name="Jeffries C.C."/>
            <person name="Chain P."/>
            <person name="Bristow J."/>
            <person name="Eisen J.A."/>
            <person name="Markowitz V."/>
            <person name="Hugenholtz P."/>
            <person name="Kyrpides N.C."/>
            <person name="Klenk H.P."/>
            <person name="Lapidus A."/>
        </authorList>
    </citation>
    <scope>NUCLEOTIDE SEQUENCE [LARGE SCALE GENOMIC DNA]</scope>
    <source>
        <strain evidence="4">DSM 10331 / JCM 15462 / NBRC 103882 / ICP</strain>
    </source>
</reference>
<dbReference type="PANTHER" id="PTHR35176">
    <property type="entry name" value="HEME OXYGENASE HI_0854-RELATED"/>
    <property type="match status" value="1"/>
</dbReference>
<protein>
    <submittedName>
        <fullName evidence="3">Pyridoxamine 5'-phosphate oxidase-related FMN-binding</fullName>
    </submittedName>
</protein>
<dbReference type="eggNOG" id="COG3576">
    <property type="taxonomic scope" value="Bacteria"/>
</dbReference>
<dbReference type="PANTHER" id="PTHR35176:SF6">
    <property type="entry name" value="HEME OXYGENASE HI_0854-RELATED"/>
    <property type="match status" value="1"/>
</dbReference>
<sequence>MLDPLLVELATGANFATFTTLLPDGSPQSSVMWFDIDDDHVLINTEVHRLKYRNVQRDPRVALVVWDHANPYRYVEVRGRVIATEGGARAREHIDRLSERYTGGPYAAPITSERVLLVIEPERQRRQG</sequence>
<dbReference type="GO" id="GO:0005829">
    <property type="term" value="C:cytosol"/>
    <property type="evidence" value="ECO:0007669"/>
    <property type="project" value="TreeGrafter"/>
</dbReference>
<evidence type="ECO:0000256" key="1">
    <source>
        <dbReference type="ARBA" id="ARBA00023002"/>
    </source>
</evidence>
<dbReference type="GO" id="GO:0070967">
    <property type="term" value="F:coenzyme F420 binding"/>
    <property type="evidence" value="ECO:0007669"/>
    <property type="project" value="TreeGrafter"/>
</dbReference>
<dbReference type="InterPro" id="IPR012349">
    <property type="entry name" value="Split_barrel_FMN-bd"/>
</dbReference>
<dbReference type="EMBL" id="CP001631">
    <property type="protein sequence ID" value="ACU53645.1"/>
    <property type="molecule type" value="Genomic_DNA"/>
</dbReference>
<dbReference type="Proteomes" id="UP000000771">
    <property type="component" value="Chromosome"/>
</dbReference>
<dbReference type="InterPro" id="IPR019920">
    <property type="entry name" value="F420-binding_dom_put"/>
</dbReference>
<dbReference type="GO" id="GO:0016627">
    <property type="term" value="F:oxidoreductase activity, acting on the CH-CH group of donors"/>
    <property type="evidence" value="ECO:0007669"/>
    <property type="project" value="TreeGrafter"/>
</dbReference>
<proteinExistence type="predicted"/>
<feature type="domain" description="Pyridoxamine 5'-phosphate oxidase N-terminal" evidence="2">
    <location>
        <begin position="5"/>
        <end position="124"/>
    </location>
</feature>
<dbReference type="STRING" id="525909.Afer_0695"/>
<dbReference type="KEGG" id="afo:Afer_0695"/>
<dbReference type="AlphaFoldDB" id="C7LY37"/>
<keyword evidence="4" id="KW-1185">Reference proteome</keyword>
<dbReference type="SUPFAM" id="SSF50475">
    <property type="entry name" value="FMN-binding split barrel"/>
    <property type="match status" value="1"/>
</dbReference>
<dbReference type="OrthoDB" id="162914at2"/>
<dbReference type="Pfam" id="PF01243">
    <property type="entry name" value="PNPOx_N"/>
    <property type="match status" value="1"/>
</dbReference>
<keyword evidence="1" id="KW-0560">Oxidoreductase</keyword>
<accession>C7LY37</accession>
<name>C7LY37_ACIFD</name>
<evidence type="ECO:0000313" key="3">
    <source>
        <dbReference type="EMBL" id="ACU53645.1"/>
    </source>
</evidence>
<dbReference type="InterPro" id="IPR052019">
    <property type="entry name" value="F420H2_bilvrd_red/Heme_oxyg"/>
</dbReference>
<dbReference type="HOGENOM" id="CLU_123922_3_0_11"/>